<dbReference type="PANTHER" id="PTHR39369">
    <property type="entry name" value="LIN-24 (TWENTY-FOUR) LIKE"/>
    <property type="match status" value="1"/>
</dbReference>
<keyword evidence="1" id="KW-1185">Reference proteome</keyword>
<reference evidence="2" key="1">
    <citation type="submission" date="2022-11" db="UniProtKB">
        <authorList>
            <consortium name="WormBaseParasite"/>
        </authorList>
    </citation>
    <scope>IDENTIFICATION</scope>
</reference>
<dbReference type="InterPro" id="IPR004991">
    <property type="entry name" value="Aerolysin-like"/>
</dbReference>
<dbReference type="Gene3D" id="2.170.15.10">
    <property type="entry name" value="Proaerolysin, chain A, domain 3"/>
    <property type="match status" value="1"/>
</dbReference>
<dbReference type="Proteomes" id="UP000887569">
    <property type="component" value="Unplaced"/>
</dbReference>
<sequence length="294" mass="33773">AQADGWTNALRGGVGRQSRAAMAQNHVDVDALLEDYAWKHFRDIQSLRKTRLDDFKNLEREDVEFVLNRKKLVVTHDEPKYSQLNPMGARPYTLFKSIYTNNTDRPQEYSFKTERTTESICSITREQGYMIGTEAELTLKTPCEIAEMKAGFKHEMQFNNINENTKSEILSWGVDSNVVVPAHYITEASIIIEEMNYQGTYTVTSTLSGFVTISIRRRRDGALVLPLTMNIVEVFREHLESRTARKEVKAAAMVQGNQCVRIISKGRCQFQFALKQRIDLKEEPFGDKEKMMVD</sequence>
<evidence type="ECO:0000313" key="1">
    <source>
        <dbReference type="Proteomes" id="UP000887569"/>
    </source>
</evidence>
<dbReference type="WBParaSite" id="PgR007_g108_t01">
    <property type="protein sequence ID" value="PgR007_g108_t01"/>
    <property type="gene ID" value="PgR007_g108"/>
</dbReference>
<dbReference type="PANTHER" id="PTHR39369:SF5">
    <property type="entry name" value="CABIT DOMAIN-CONTAINING PROTEIN"/>
    <property type="match status" value="1"/>
</dbReference>
<dbReference type="CDD" id="cd20237">
    <property type="entry name" value="PFM_LIN24-like"/>
    <property type="match status" value="1"/>
</dbReference>
<proteinExistence type="predicted"/>
<dbReference type="SUPFAM" id="SSF56973">
    <property type="entry name" value="Aerolisin/ETX pore-forming domain"/>
    <property type="match status" value="1"/>
</dbReference>
<organism evidence="1 2">
    <name type="scientific">Parascaris univalens</name>
    <name type="common">Nematode worm</name>
    <dbReference type="NCBI Taxonomy" id="6257"/>
    <lineage>
        <taxon>Eukaryota</taxon>
        <taxon>Metazoa</taxon>
        <taxon>Ecdysozoa</taxon>
        <taxon>Nematoda</taxon>
        <taxon>Chromadorea</taxon>
        <taxon>Rhabditida</taxon>
        <taxon>Spirurina</taxon>
        <taxon>Ascaridomorpha</taxon>
        <taxon>Ascaridoidea</taxon>
        <taxon>Ascarididae</taxon>
        <taxon>Parascaris</taxon>
    </lineage>
</organism>
<protein>
    <submittedName>
        <fullName evidence="2">Vitellogenin</fullName>
    </submittedName>
</protein>
<name>A0A915AG52_PARUN</name>
<evidence type="ECO:0000313" key="2">
    <source>
        <dbReference type="WBParaSite" id="PgR007_g108_t01"/>
    </source>
</evidence>
<accession>A0A915AG52</accession>
<dbReference type="Pfam" id="PF03318">
    <property type="entry name" value="ETX_MTX2"/>
    <property type="match status" value="1"/>
</dbReference>
<dbReference type="AlphaFoldDB" id="A0A915AG52"/>